<evidence type="ECO:0000313" key="2">
    <source>
        <dbReference type="EMBL" id="ERJ23669.1"/>
    </source>
</evidence>
<protein>
    <recommendedName>
        <fullName evidence="1">NAD(P)-binding domain-containing protein</fullName>
    </recommendedName>
</protein>
<evidence type="ECO:0000259" key="1">
    <source>
        <dbReference type="Pfam" id="PF13460"/>
    </source>
</evidence>
<dbReference type="AlphaFoldDB" id="U2G6G1"/>
<dbReference type="PATRIC" id="fig|1242966.3.peg.617"/>
<dbReference type="PANTHER" id="PTHR43355:SF2">
    <property type="entry name" value="FLAVIN REDUCTASE (NADPH)"/>
    <property type="match status" value="1"/>
</dbReference>
<name>U2G6G1_9BACT</name>
<dbReference type="RefSeq" id="WP_021083943.1">
    <property type="nucleotide sequence ID" value="NZ_ANNE01000003.1"/>
</dbReference>
<accession>U2G6G1</accession>
<dbReference type="Gene3D" id="3.40.50.720">
    <property type="entry name" value="NAD(P)-binding Rossmann-like Domain"/>
    <property type="match status" value="1"/>
</dbReference>
<proteinExistence type="predicted"/>
<gene>
    <name evidence="2" type="ORF">UNSW3_1044</name>
</gene>
<dbReference type="EMBL" id="ANNE01000003">
    <property type="protein sequence ID" value="ERJ23669.1"/>
    <property type="molecule type" value="Genomic_DNA"/>
</dbReference>
<dbReference type="InterPro" id="IPR051606">
    <property type="entry name" value="Polyketide_Oxido-like"/>
</dbReference>
<comment type="caution">
    <text evidence="2">The sequence shown here is derived from an EMBL/GenBank/DDBJ whole genome shotgun (WGS) entry which is preliminary data.</text>
</comment>
<dbReference type="Pfam" id="PF13460">
    <property type="entry name" value="NAD_binding_10"/>
    <property type="match status" value="1"/>
</dbReference>
<organism evidence="2 3">
    <name type="scientific">Campylobacter concisus UNSW3</name>
    <dbReference type="NCBI Taxonomy" id="1242966"/>
    <lineage>
        <taxon>Bacteria</taxon>
        <taxon>Pseudomonadati</taxon>
        <taxon>Campylobacterota</taxon>
        <taxon>Epsilonproteobacteria</taxon>
        <taxon>Campylobacterales</taxon>
        <taxon>Campylobacteraceae</taxon>
        <taxon>Campylobacter</taxon>
    </lineage>
</organism>
<feature type="domain" description="NAD(P)-binding" evidence="1">
    <location>
        <begin position="7"/>
        <end position="181"/>
    </location>
</feature>
<dbReference type="GO" id="GO:0004074">
    <property type="term" value="F:biliverdin reductase [NAD(P)H] activity"/>
    <property type="evidence" value="ECO:0007669"/>
    <property type="project" value="TreeGrafter"/>
</dbReference>
<dbReference type="Proteomes" id="UP000016636">
    <property type="component" value="Unassembled WGS sequence"/>
</dbReference>
<reference evidence="2 3" key="1">
    <citation type="journal article" date="2013" name="BMC Genomics">
        <title>Comparative genomics of Campylobacter concisus isolates reveals genetic diversity and provides insights into disease association.</title>
        <authorList>
            <person name="Deshpande N.P."/>
            <person name="Kaakoush N.O."/>
            <person name="Wilkins M.R."/>
            <person name="Mitchell H.M."/>
        </authorList>
    </citation>
    <scope>NUCLEOTIDE SEQUENCE [LARGE SCALE GENOMIC DNA]</scope>
    <source>
        <strain evidence="2 3">UNSW3</strain>
    </source>
</reference>
<dbReference type="PANTHER" id="PTHR43355">
    <property type="entry name" value="FLAVIN REDUCTASE (NADPH)"/>
    <property type="match status" value="1"/>
</dbReference>
<evidence type="ECO:0000313" key="3">
    <source>
        <dbReference type="Proteomes" id="UP000016636"/>
    </source>
</evidence>
<sequence length="197" mass="21738">MKILLLGASGSLGSYVIDELLSVEGVNLRLYARDIKKLENFRSDKTTLMQGDVQDKARLKEALNGVDSVYAGLAGSLEAMASSLVSAMKETGVKRLVWITSYGIYEGEVPSGRRAPSSYINSAKIIENSGLCYTLIRPQWFSDANEIDYEVTSWSKGEKFKNENAQISRRSIANLVKRCLLDGFGIKDSLGINKKEI</sequence>
<dbReference type="InterPro" id="IPR036291">
    <property type="entry name" value="NAD(P)-bd_dom_sf"/>
</dbReference>
<dbReference type="InterPro" id="IPR016040">
    <property type="entry name" value="NAD(P)-bd_dom"/>
</dbReference>
<dbReference type="SUPFAM" id="SSF51735">
    <property type="entry name" value="NAD(P)-binding Rossmann-fold domains"/>
    <property type="match status" value="1"/>
</dbReference>
<dbReference type="GO" id="GO:0042602">
    <property type="term" value="F:riboflavin reductase (NADPH) activity"/>
    <property type="evidence" value="ECO:0007669"/>
    <property type="project" value="TreeGrafter"/>
</dbReference>